<protein>
    <submittedName>
        <fullName evidence="1">Uncharacterized protein</fullName>
    </submittedName>
</protein>
<dbReference type="Proteomes" id="UP000055048">
    <property type="component" value="Unassembled WGS sequence"/>
</dbReference>
<comment type="caution">
    <text evidence="1">The sequence shown here is derived from an EMBL/GenBank/DDBJ whole genome shotgun (WGS) entry which is preliminary data.</text>
</comment>
<dbReference type="AlphaFoldDB" id="A0A0V0TI35"/>
<organism evidence="1 2">
    <name type="scientific">Trichinella murrelli</name>
    <dbReference type="NCBI Taxonomy" id="144512"/>
    <lineage>
        <taxon>Eukaryota</taxon>
        <taxon>Metazoa</taxon>
        <taxon>Ecdysozoa</taxon>
        <taxon>Nematoda</taxon>
        <taxon>Enoplea</taxon>
        <taxon>Dorylaimia</taxon>
        <taxon>Trichinellida</taxon>
        <taxon>Trichinellidae</taxon>
        <taxon>Trichinella</taxon>
    </lineage>
</organism>
<accession>A0A0V0TI35</accession>
<proteinExistence type="predicted"/>
<reference evidence="1 2" key="1">
    <citation type="submission" date="2015-01" db="EMBL/GenBank/DDBJ databases">
        <title>Evolution of Trichinella species and genotypes.</title>
        <authorList>
            <person name="Korhonen P.K."/>
            <person name="Edoardo P."/>
            <person name="Giuseppe L.R."/>
            <person name="Gasser R.B."/>
        </authorList>
    </citation>
    <scope>NUCLEOTIDE SEQUENCE [LARGE SCALE GENOMIC DNA]</scope>
    <source>
        <strain evidence="1">ISS417</strain>
    </source>
</reference>
<gene>
    <name evidence="1" type="ORF">T05_2611</name>
</gene>
<dbReference type="EMBL" id="JYDJ01000258">
    <property type="protein sequence ID" value="KRX38698.1"/>
    <property type="molecule type" value="Genomic_DNA"/>
</dbReference>
<sequence length="120" mass="13476">MYYSRSKRYPRLLNRRQDLRLTAEQTTTKSGCWLRVTAGAGMGRIRLSAAGSTSCLRFLRRKLLPVVYLLHSKAEELGVEVDLAPGPDFSRQLPQHPDSRLILPLLPSCASAGRPAWLKN</sequence>
<evidence type="ECO:0000313" key="1">
    <source>
        <dbReference type="EMBL" id="KRX38698.1"/>
    </source>
</evidence>
<name>A0A0V0TI35_9BILA</name>
<keyword evidence="2" id="KW-1185">Reference proteome</keyword>
<evidence type="ECO:0000313" key="2">
    <source>
        <dbReference type="Proteomes" id="UP000055048"/>
    </source>
</evidence>